<comment type="caution">
    <text evidence="1">The sequence shown here is derived from an EMBL/GenBank/DDBJ whole genome shotgun (WGS) entry which is preliminary data.</text>
</comment>
<evidence type="ECO:0000313" key="1">
    <source>
        <dbReference type="EMBL" id="KXH60922.1"/>
    </source>
</evidence>
<gene>
    <name evidence="1" type="ORF">CSAL01_11994</name>
</gene>
<protein>
    <submittedName>
        <fullName evidence="1">Uncharacterized protein</fullName>
    </submittedName>
</protein>
<keyword evidence="2" id="KW-1185">Reference proteome</keyword>
<proteinExistence type="predicted"/>
<accession>A0A135UKJ3</accession>
<organism evidence="1 2">
    <name type="scientific">Colletotrichum salicis</name>
    <dbReference type="NCBI Taxonomy" id="1209931"/>
    <lineage>
        <taxon>Eukaryota</taxon>
        <taxon>Fungi</taxon>
        <taxon>Dikarya</taxon>
        <taxon>Ascomycota</taxon>
        <taxon>Pezizomycotina</taxon>
        <taxon>Sordariomycetes</taxon>
        <taxon>Hypocreomycetidae</taxon>
        <taxon>Glomerellales</taxon>
        <taxon>Glomerellaceae</taxon>
        <taxon>Colletotrichum</taxon>
        <taxon>Colletotrichum acutatum species complex</taxon>
    </lineage>
</organism>
<dbReference type="EMBL" id="JFFI01001337">
    <property type="protein sequence ID" value="KXH60922.1"/>
    <property type="molecule type" value="Genomic_DNA"/>
</dbReference>
<dbReference type="Proteomes" id="UP000070121">
    <property type="component" value="Unassembled WGS sequence"/>
</dbReference>
<name>A0A135UKJ3_9PEZI</name>
<evidence type="ECO:0000313" key="2">
    <source>
        <dbReference type="Proteomes" id="UP000070121"/>
    </source>
</evidence>
<sequence>MDPPRTAALVEPAKPVVGNSFHLLFTPVFEEATDTSRPKASRQPWTEEQPHMMAMVAHLQSTTYLVPRGFEASVDVPGCTTKQVTQSHSIMLVQRDIRILGACKFQHLADLVRFGNSTVLDVTGSTETTLSTADETIHNPAASKIRIVPEIQGYHYAQLMRLRS</sequence>
<dbReference type="AlphaFoldDB" id="A0A135UKJ3"/>
<reference evidence="1 2" key="1">
    <citation type="submission" date="2014-02" db="EMBL/GenBank/DDBJ databases">
        <title>The genome sequence of Colletotrichum salicis CBS 607.94.</title>
        <authorList>
            <person name="Baroncelli R."/>
            <person name="Thon M.R."/>
        </authorList>
    </citation>
    <scope>NUCLEOTIDE SEQUENCE [LARGE SCALE GENOMIC DNA]</scope>
    <source>
        <strain evidence="1 2">CBS 607.94</strain>
    </source>
</reference>